<dbReference type="EMBL" id="PDEQ01000004">
    <property type="protein sequence ID" value="PEN13472.1"/>
    <property type="molecule type" value="Genomic_DNA"/>
</dbReference>
<dbReference type="Proteomes" id="UP000220102">
    <property type="component" value="Unassembled WGS sequence"/>
</dbReference>
<gene>
    <name evidence="3" type="ORF">CRI94_09130</name>
</gene>
<proteinExistence type="predicted"/>
<feature type="domain" description="SGNH hydrolase-type esterase" evidence="2">
    <location>
        <begin position="59"/>
        <end position="224"/>
    </location>
</feature>
<organism evidence="3 4">
    <name type="scientific">Longibacter salinarum</name>
    <dbReference type="NCBI Taxonomy" id="1850348"/>
    <lineage>
        <taxon>Bacteria</taxon>
        <taxon>Pseudomonadati</taxon>
        <taxon>Rhodothermota</taxon>
        <taxon>Rhodothermia</taxon>
        <taxon>Rhodothermales</taxon>
        <taxon>Salisaetaceae</taxon>
        <taxon>Longibacter</taxon>
    </lineage>
</organism>
<feature type="compositionally biased region" description="Low complexity" evidence="1">
    <location>
        <begin position="28"/>
        <end position="52"/>
    </location>
</feature>
<comment type="caution">
    <text evidence="3">The sequence shown here is derived from an EMBL/GenBank/DDBJ whole genome shotgun (WGS) entry which is preliminary data.</text>
</comment>
<dbReference type="PANTHER" id="PTHR30383">
    <property type="entry name" value="THIOESTERASE 1/PROTEASE 1/LYSOPHOSPHOLIPASE L1"/>
    <property type="match status" value="1"/>
</dbReference>
<evidence type="ECO:0000313" key="3">
    <source>
        <dbReference type="EMBL" id="PEN13472.1"/>
    </source>
</evidence>
<dbReference type="Pfam" id="PF13472">
    <property type="entry name" value="Lipase_GDSL_2"/>
    <property type="match status" value="1"/>
</dbReference>
<dbReference type="OrthoDB" id="9786188at2"/>
<dbReference type="InterPro" id="IPR013830">
    <property type="entry name" value="SGNH_hydro"/>
</dbReference>
<dbReference type="Gene3D" id="3.40.50.1110">
    <property type="entry name" value="SGNH hydrolase"/>
    <property type="match status" value="1"/>
</dbReference>
<name>A0A2A8CXN1_9BACT</name>
<dbReference type="PROSITE" id="PS51257">
    <property type="entry name" value="PROKAR_LIPOPROTEIN"/>
    <property type="match status" value="1"/>
</dbReference>
<dbReference type="InterPro" id="IPR051532">
    <property type="entry name" value="Ester_Hydrolysis_Enzymes"/>
</dbReference>
<dbReference type="GO" id="GO:0004622">
    <property type="term" value="F:phosphatidylcholine lysophospholipase activity"/>
    <property type="evidence" value="ECO:0007669"/>
    <property type="project" value="TreeGrafter"/>
</dbReference>
<dbReference type="SUPFAM" id="SSF52266">
    <property type="entry name" value="SGNH hydrolase"/>
    <property type="match status" value="1"/>
</dbReference>
<reference evidence="3 4" key="1">
    <citation type="submission" date="2017-10" db="EMBL/GenBank/DDBJ databases">
        <title>Draft genome of Longibacter Salinarum.</title>
        <authorList>
            <person name="Goh K.M."/>
            <person name="Shamsir M.S."/>
            <person name="Lim S.W."/>
        </authorList>
    </citation>
    <scope>NUCLEOTIDE SEQUENCE [LARGE SCALE GENOMIC DNA]</scope>
    <source>
        <strain evidence="3 4">KCTC 52045</strain>
    </source>
</reference>
<evidence type="ECO:0000259" key="2">
    <source>
        <dbReference type="Pfam" id="PF13472"/>
    </source>
</evidence>
<dbReference type="CDD" id="cd01822">
    <property type="entry name" value="Lysophospholipase_L1_like"/>
    <property type="match status" value="1"/>
</dbReference>
<evidence type="ECO:0000256" key="1">
    <source>
        <dbReference type="SAM" id="MobiDB-lite"/>
    </source>
</evidence>
<protein>
    <submittedName>
        <fullName evidence="3">Arylesterase</fullName>
    </submittedName>
</protein>
<sequence>MRASRLYPFLLLAVLLIAGCGQDRSNRSSEPSSPADTATSTTSSSPSSTTRSESVKVLVLGNSIAAGLGLADPGRQSFPARLQQKVDSLGWNVRVRNAGESGMTSAGGLQRIDWLLQQPVDVLVLELGGNDGLRGVDPTATTKNLTAIIDSTFSRYPDARVILAGMQIPPNLGPQYTQRFRDIYPSIASQYDRVSLIPFVLEGVGGVDSLMQDDGIHPTIEGQRYVASNVWNVLRPVLENMQTRDSELQPAS</sequence>
<dbReference type="AlphaFoldDB" id="A0A2A8CXN1"/>
<dbReference type="InterPro" id="IPR036514">
    <property type="entry name" value="SGNH_hydro_sf"/>
</dbReference>
<keyword evidence="4" id="KW-1185">Reference proteome</keyword>
<dbReference type="PANTHER" id="PTHR30383:SF24">
    <property type="entry name" value="THIOESTERASE 1_PROTEASE 1_LYSOPHOSPHOLIPASE L1"/>
    <property type="match status" value="1"/>
</dbReference>
<accession>A0A2A8CXN1</accession>
<evidence type="ECO:0000313" key="4">
    <source>
        <dbReference type="Proteomes" id="UP000220102"/>
    </source>
</evidence>
<feature type="region of interest" description="Disordered" evidence="1">
    <location>
        <begin position="23"/>
        <end position="52"/>
    </location>
</feature>